<dbReference type="AlphaFoldDB" id="A0A7J0BYD5"/>
<keyword evidence="2" id="KW-1185">Reference proteome</keyword>
<dbReference type="Proteomes" id="UP000498980">
    <property type="component" value="Unassembled WGS sequence"/>
</dbReference>
<evidence type="ECO:0000313" key="1">
    <source>
        <dbReference type="EMBL" id="GFM95248.1"/>
    </source>
</evidence>
<sequence>MGQKLGPRGTKVAGLASPAIPISPGVLRGTRVDRCSGVAVQGSVDHGLGLDASDSGLRTVTITVRGLDLSASISNHGTVTLTG</sequence>
<name>A0A7J0BYD5_9ACTN</name>
<reference evidence="1 2" key="1">
    <citation type="submission" date="2020-05" db="EMBL/GenBank/DDBJ databases">
        <title>Whole genome shotgun sequence of Streptomyces fulvorobeus NBRC 15897.</title>
        <authorList>
            <person name="Komaki H."/>
            <person name="Tamura T."/>
        </authorList>
    </citation>
    <scope>NUCLEOTIDE SEQUENCE [LARGE SCALE GENOMIC DNA]</scope>
    <source>
        <strain evidence="1 2">NBRC 15897</strain>
    </source>
</reference>
<evidence type="ECO:0000313" key="2">
    <source>
        <dbReference type="Proteomes" id="UP000498980"/>
    </source>
</evidence>
<accession>A0A7J0BYD5</accession>
<proteinExistence type="predicted"/>
<gene>
    <name evidence="1" type="ORF">Sfulv_00590</name>
</gene>
<dbReference type="EMBL" id="BLWC01000001">
    <property type="protein sequence ID" value="GFM95248.1"/>
    <property type="molecule type" value="Genomic_DNA"/>
</dbReference>
<organism evidence="1 2">
    <name type="scientific">Streptomyces fulvorobeus</name>
    <dbReference type="NCBI Taxonomy" id="284028"/>
    <lineage>
        <taxon>Bacteria</taxon>
        <taxon>Bacillati</taxon>
        <taxon>Actinomycetota</taxon>
        <taxon>Actinomycetes</taxon>
        <taxon>Kitasatosporales</taxon>
        <taxon>Streptomycetaceae</taxon>
        <taxon>Streptomyces</taxon>
    </lineage>
</organism>
<protein>
    <submittedName>
        <fullName evidence="1">Uncharacterized protein</fullName>
    </submittedName>
</protein>
<comment type="caution">
    <text evidence="1">The sequence shown here is derived from an EMBL/GenBank/DDBJ whole genome shotgun (WGS) entry which is preliminary data.</text>
</comment>